<dbReference type="GO" id="GO:0019988">
    <property type="term" value="P:charged-tRNA amino acid modification"/>
    <property type="evidence" value="ECO:0007669"/>
    <property type="project" value="InterPro"/>
</dbReference>
<dbReference type="InterPro" id="IPR007306">
    <property type="entry name" value="Rit1"/>
</dbReference>
<dbReference type="PANTHER" id="PTHR31811:SF0">
    <property type="entry name" value="TRNA A64-2'-O-RIBOSYLPHOSPHATE TRANSFERASE"/>
    <property type="match status" value="1"/>
</dbReference>
<sequence length="81" mass="9751">MSKTIPIWACVLNRAIRNRFQRNSDCLSEENYNQESINWDSSLHLPLWVSKMEASKIENLLDEWTYQFENSGLILILWYQR</sequence>
<organism evidence="2 3">
    <name type="scientific">Zostera marina</name>
    <name type="common">Eelgrass</name>
    <dbReference type="NCBI Taxonomy" id="29655"/>
    <lineage>
        <taxon>Eukaryota</taxon>
        <taxon>Viridiplantae</taxon>
        <taxon>Streptophyta</taxon>
        <taxon>Embryophyta</taxon>
        <taxon>Tracheophyta</taxon>
        <taxon>Spermatophyta</taxon>
        <taxon>Magnoliopsida</taxon>
        <taxon>Liliopsida</taxon>
        <taxon>Zosteraceae</taxon>
        <taxon>Zostera</taxon>
    </lineage>
</organism>
<dbReference type="Proteomes" id="UP000036987">
    <property type="component" value="Unassembled WGS sequence"/>
</dbReference>
<feature type="domain" description="Rit1 N-terminal" evidence="1">
    <location>
        <begin position="1"/>
        <end position="75"/>
    </location>
</feature>
<gene>
    <name evidence="2" type="ORF">ZOSMA_8G01980</name>
</gene>
<protein>
    <recommendedName>
        <fullName evidence="1">Rit1 N-terminal domain-containing protein</fullName>
    </recommendedName>
</protein>
<dbReference type="GO" id="GO:0043399">
    <property type="term" value="F:tRNA adenosine(64)-2'-O-ribosylphosphate transferase activity"/>
    <property type="evidence" value="ECO:0007669"/>
    <property type="project" value="InterPro"/>
</dbReference>
<name>A0A0K9NJV7_ZOSMR</name>
<comment type="caution">
    <text evidence="2">The sequence shown here is derived from an EMBL/GenBank/DDBJ whole genome shotgun (WGS) entry which is preliminary data.</text>
</comment>
<reference evidence="3" key="1">
    <citation type="journal article" date="2016" name="Nature">
        <title>The genome of the seagrass Zostera marina reveals angiosperm adaptation to the sea.</title>
        <authorList>
            <person name="Olsen J.L."/>
            <person name="Rouze P."/>
            <person name="Verhelst B."/>
            <person name="Lin Y.-C."/>
            <person name="Bayer T."/>
            <person name="Collen J."/>
            <person name="Dattolo E."/>
            <person name="De Paoli E."/>
            <person name="Dittami S."/>
            <person name="Maumus F."/>
            <person name="Michel G."/>
            <person name="Kersting A."/>
            <person name="Lauritano C."/>
            <person name="Lohaus R."/>
            <person name="Toepel M."/>
            <person name="Tonon T."/>
            <person name="Vanneste K."/>
            <person name="Amirebrahimi M."/>
            <person name="Brakel J."/>
            <person name="Bostroem C."/>
            <person name="Chovatia M."/>
            <person name="Grimwood J."/>
            <person name="Jenkins J.W."/>
            <person name="Jueterbock A."/>
            <person name="Mraz A."/>
            <person name="Stam W.T."/>
            <person name="Tice H."/>
            <person name="Bornberg-Bauer E."/>
            <person name="Green P.J."/>
            <person name="Pearson G.A."/>
            <person name="Procaccini G."/>
            <person name="Duarte C.M."/>
            <person name="Schmutz J."/>
            <person name="Reusch T.B.H."/>
            <person name="Van de Peer Y."/>
        </authorList>
    </citation>
    <scope>NUCLEOTIDE SEQUENCE [LARGE SCALE GENOMIC DNA]</scope>
    <source>
        <strain evidence="3">cv. Finnish</strain>
    </source>
</reference>
<dbReference type="OrthoDB" id="45256at2759"/>
<accession>A0A0K9NJV7</accession>
<evidence type="ECO:0000313" key="3">
    <source>
        <dbReference type="Proteomes" id="UP000036987"/>
    </source>
</evidence>
<dbReference type="PANTHER" id="PTHR31811">
    <property type="entry name" value="TRNA A64-2'-O-RIBOSYLPHOSPHATE TRANSFERASE"/>
    <property type="match status" value="1"/>
</dbReference>
<proteinExistence type="predicted"/>
<dbReference type="InterPro" id="IPR033449">
    <property type="entry name" value="Rit1_N"/>
</dbReference>
<dbReference type="EMBL" id="LFYR01002110">
    <property type="protein sequence ID" value="KMZ57049.1"/>
    <property type="molecule type" value="Genomic_DNA"/>
</dbReference>
<dbReference type="Pfam" id="PF17184">
    <property type="entry name" value="Rit1_C"/>
    <property type="match status" value="1"/>
</dbReference>
<dbReference type="AlphaFoldDB" id="A0A0K9NJV7"/>
<evidence type="ECO:0000259" key="1">
    <source>
        <dbReference type="Pfam" id="PF17184"/>
    </source>
</evidence>
<evidence type="ECO:0000313" key="2">
    <source>
        <dbReference type="EMBL" id="KMZ57049.1"/>
    </source>
</evidence>
<keyword evidence="3" id="KW-1185">Reference proteome</keyword>